<dbReference type="PANTHER" id="PTHR12215:SF10">
    <property type="entry name" value="L-AMINOADIPATE-SEMIALDEHYDE DEHYDROGENASE-PHOSPHOPANTETHEINYL TRANSFERASE"/>
    <property type="match status" value="1"/>
</dbReference>
<dbReference type="Proteomes" id="UP000094165">
    <property type="component" value="Unassembled WGS sequence"/>
</dbReference>
<dbReference type="PANTHER" id="PTHR12215">
    <property type="entry name" value="PHOSPHOPANTETHEINE TRANSFERASE"/>
    <property type="match status" value="1"/>
</dbReference>
<dbReference type="GO" id="GO:0005829">
    <property type="term" value="C:cytosol"/>
    <property type="evidence" value="ECO:0007669"/>
    <property type="project" value="TreeGrafter"/>
</dbReference>
<dbReference type="AlphaFoldDB" id="A0A1E5D129"/>
<dbReference type="GO" id="GO:0008897">
    <property type="term" value="F:holo-[acyl-carrier-protein] synthase activity"/>
    <property type="evidence" value="ECO:0007669"/>
    <property type="project" value="InterPro"/>
</dbReference>
<organism evidence="5 6">
    <name type="scientific">Vibrio genomosp. F6 str. FF-238</name>
    <dbReference type="NCBI Taxonomy" id="1191298"/>
    <lineage>
        <taxon>Bacteria</taxon>
        <taxon>Pseudomonadati</taxon>
        <taxon>Pseudomonadota</taxon>
        <taxon>Gammaproteobacteria</taxon>
        <taxon>Vibrionales</taxon>
        <taxon>Vibrionaceae</taxon>
        <taxon>Vibrio</taxon>
    </lineage>
</organism>
<evidence type="ECO:0000256" key="1">
    <source>
        <dbReference type="ARBA" id="ARBA00010990"/>
    </source>
</evidence>
<dbReference type="InterPro" id="IPR037143">
    <property type="entry name" value="4-PPantetheinyl_Trfase_dom_sf"/>
</dbReference>
<evidence type="ECO:0000259" key="4">
    <source>
        <dbReference type="Pfam" id="PF22624"/>
    </source>
</evidence>
<dbReference type="RefSeq" id="WP_017051263.1">
    <property type="nucleotide sequence ID" value="NZ_AJYW02000094.1"/>
</dbReference>
<evidence type="ECO:0000313" key="5">
    <source>
        <dbReference type="EMBL" id="OEE77055.1"/>
    </source>
</evidence>
<keyword evidence="6" id="KW-1185">Reference proteome</keyword>
<dbReference type="GO" id="GO:0019878">
    <property type="term" value="P:lysine biosynthetic process via aminoadipic acid"/>
    <property type="evidence" value="ECO:0007669"/>
    <property type="project" value="TreeGrafter"/>
</dbReference>
<feature type="domain" description="4'-phosphopantetheinyl transferase" evidence="3">
    <location>
        <begin position="121"/>
        <end position="201"/>
    </location>
</feature>
<keyword evidence="2" id="KW-0808">Transferase</keyword>
<dbReference type="Gene3D" id="3.90.470.20">
    <property type="entry name" value="4'-phosphopantetheinyl transferase domain"/>
    <property type="match status" value="1"/>
</dbReference>
<feature type="domain" description="4'-phosphopantetheinyl transferase N-terminal" evidence="4">
    <location>
        <begin position="28"/>
        <end position="109"/>
    </location>
</feature>
<accession>A0A1E5D129</accession>
<reference evidence="5 6" key="1">
    <citation type="journal article" date="2012" name="Science">
        <title>Ecological populations of bacteria act as socially cohesive units of antibiotic production and resistance.</title>
        <authorList>
            <person name="Cordero O.X."/>
            <person name="Wildschutte H."/>
            <person name="Kirkup B."/>
            <person name="Proehl S."/>
            <person name="Ngo L."/>
            <person name="Hussain F."/>
            <person name="Le Roux F."/>
            <person name="Mincer T."/>
            <person name="Polz M.F."/>
        </authorList>
    </citation>
    <scope>NUCLEOTIDE SEQUENCE [LARGE SCALE GENOMIC DNA]</scope>
    <source>
        <strain evidence="5 6">FF-238</strain>
    </source>
</reference>
<comment type="caution">
    <text evidence="5">The sequence shown here is derived from an EMBL/GenBank/DDBJ whole genome shotgun (WGS) entry which is preliminary data.</text>
</comment>
<dbReference type="Pfam" id="PF22624">
    <property type="entry name" value="AASDHPPT_N"/>
    <property type="match status" value="1"/>
</dbReference>
<evidence type="ECO:0000256" key="2">
    <source>
        <dbReference type="ARBA" id="ARBA00022679"/>
    </source>
</evidence>
<evidence type="ECO:0000259" key="3">
    <source>
        <dbReference type="Pfam" id="PF01648"/>
    </source>
</evidence>
<dbReference type="GO" id="GO:0000287">
    <property type="term" value="F:magnesium ion binding"/>
    <property type="evidence" value="ECO:0007669"/>
    <property type="project" value="InterPro"/>
</dbReference>
<proteinExistence type="inferred from homology"/>
<dbReference type="InterPro" id="IPR008278">
    <property type="entry name" value="4-PPantetheinyl_Trfase_dom"/>
</dbReference>
<dbReference type="Pfam" id="PF01648">
    <property type="entry name" value="ACPS"/>
    <property type="match status" value="1"/>
</dbReference>
<comment type="similarity">
    <text evidence="1">Belongs to the P-Pant transferase superfamily. Gsp/Sfp/HetI/AcpT family.</text>
</comment>
<evidence type="ECO:0000313" key="6">
    <source>
        <dbReference type="Proteomes" id="UP000094165"/>
    </source>
</evidence>
<name>A0A1E5D129_9VIBR</name>
<gene>
    <name evidence="5" type="ORF">A130_04340</name>
</gene>
<protein>
    <submittedName>
        <fullName evidence="5">Uncharacterized protein</fullName>
    </submittedName>
</protein>
<sequence>MSNSVVDLWLCPIEELDESEALTAELKAWLTDDEIAKVSRYKMERDRLRGLYVRCFLRAILSRYANRHPNWWRFEYGDKGKPRLSADQFSKTGIEFNISHSRDYLLVAVCLNNSVWDPIALGVDIEHSRDNTNIQSIMTHYFSHLEIDQLMALDESQQSTRFFDLWALKESYIKATGTGLATSLKGFAFDFSKVTERTETMRTVTNSSKERVGQSRQLRLFQGLELHLFEGPDREVAKKTSTRDKQCNNLYWKSLLGRVDDQYRFAVTLGAEGIAGIKLNMIEFQTSDLFSQLEVFKSKDPT</sequence>
<dbReference type="EMBL" id="AJYW02000094">
    <property type="protein sequence ID" value="OEE77055.1"/>
    <property type="molecule type" value="Genomic_DNA"/>
</dbReference>
<dbReference type="InterPro" id="IPR055066">
    <property type="entry name" value="AASDHPPT_N"/>
</dbReference>
<dbReference type="InterPro" id="IPR050559">
    <property type="entry name" value="P-Pant_transferase_sf"/>
</dbReference>
<dbReference type="SUPFAM" id="SSF56214">
    <property type="entry name" value="4'-phosphopantetheinyl transferase"/>
    <property type="match status" value="2"/>
</dbReference>